<evidence type="ECO:0000313" key="1">
    <source>
        <dbReference type="EMBL" id="QBZ59222.1"/>
    </source>
</evidence>
<organism evidence="1 2">
    <name type="scientific">Pyricularia oryzae</name>
    <name type="common">Rice blast fungus</name>
    <name type="synonym">Magnaporthe oryzae</name>
    <dbReference type="NCBI Taxonomy" id="318829"/>
    <lineage>
        <taxon>Eukaryota</taxon>
        <taxon>Fungi</taxon>
        <taxon>Dikarya</taxon>
        <taxon>Ascomycota</taxon>
        <taxon>Pezizomycotina</taxon>
        <taxon>Sordariomycetes</taxon>
        <taxon>Sordariomycetidae</taxon>
        <taxon>Magnaporthales</taxon>
        <taxon>Pyriculariaceae</taxon>
        <taxon>Pyricularia</taxon>
    </lineage>
</organism>
<name>A0A4P7NBP0_PYROR</name>
<accession>A0A4P7NBP0</accession>
<protein>
    <submittedName>
        <fullName evidence="1">Uncharacterized protein</fullName>
    </submittedName>
</protein>
<proteinExistence type="predicted"/>
<dbReference type="Proteomes" id="UP000294847">
    <property type="component" value="Chromosome 3"/>
</dbReference>
<reference evidence="1 2" key="1">
    <citation type="journal article" date="2019" name="Mol. Biol. Evol.">
        <title>Blast fungal genomes show frequent chromosomal changes, gene gains and losses, and effector gene turnover.</title>
        <authorList>
            <person name="Gomez Luciano L.B."/>
            <person name="Jason Tsai I."/>
            <person name="Chuma I."/>
            <person name="Tosa Y."/>
            <person name="Chen Y.H."/>
            <person name="Li J.Y."/>
            <person name="Li M.Y."/>
            <person name="Jade Lu M.Y."/>
            <person name="Nakayashiki H."/>
            <person name="Li W.H."/>
        </authorList>
    </citation>
    <scope>NUCLEOTIDE SEQUENCE [LARGE SCALE GENOMIC DNA]</scope>
    <source>
        <strain evidence="1">MZ5-1-6</strain>
    </source>
</reference>
<sequence length="140" mass="15884">MKTTTIFHALSGLALMTTGTLAANCYIVKQWKPAKSTLTHAYYRAPGDTFHLHQHLCTSTERCKITCQNMDEKEWAVVGQFNEGGKEVPKVHGKDQFTVWDPKKRAQAILAQPELRDRFPETWASAAEVNKKLQQGRKLQ</sequence>
<evidence type="ECO:0000313" key="2">
    <source>
        <dbReference type="Proteomes" id="UP000294847"/>
    </source>
</evidence>
<gene>
    <name evidence="1" type="ORF">PoMZ_04183</name>
</gene>
<dbReference type="AlphaFoldDB" id="A0A4P7NBP0"/>
<dbReference type="EMBL" id="CP034206">
    <property type="protein sequence ID" value="QBZ59222.1"/>
    <property type="molecule type" value="Genomic_DNA"/>
</dbReference>